<name>A0A0D9VI79_9ORYZ</name>
<evidence type="ECO:0008006" key="4">
    <source>
        <dbReference type="Google" id="ProtNLM"/>
    </source>
</evidence>
<accession>A0A0D9VI79</accession>
<keyword evidence="3" id="KW-1185">Reference proteome</keyword>
<reference evidence="2 3" key="1">
    <citation type="submission" date="2012-08" db="EMBL/GenBank/DDBJ databases">
        <title>Oryza genome evolution.</title>
        <authorList>
            <person name="Wing R.A."/>
        </authorList>
    </citation>
    <scope>NUCLEOTIDE SEQUENCE</scope>
</reference>
<dbReference type="AlphaFoldDB" id="A0A0D9VI79"/>
<proteinExistence type="predicted"/>
<sequence>MWRAAFFWAAAWSAGWRDPAAPRQAPVLPRLDLSPQRWIWPWANQPPQRGPVRRLPARRLGLVWLQPLFPPSSPRRRQSGVSAFSGDHDDSATRLAAAAVGVQRG</sequence>
<organism evidence="2 3">
    <name type="scientific">Leersia perrieri</name>
    <dbReference type="NCBI Taxonomy" id="77586"/>
    <lineage>
        <taxon>Eukaryota</taxon>
        <taxon>Viridiplantae</taxon>
        <taxon>Streptophyta</taxon>
        <taxon>Embryophyta</taxon>
        <taxon>Tracheophyta</taxon>
        <taxon>Spermatophyta</taxon>
        <taxon>Magnoliopsida</taxon>
        <taxon>Liliopsida</taxon>
        <taxon>Poales</taxon>
        <taxon>Poaceae</taxon>
        <taxon>BOP clade</taxon>
        <taxon>Oryzoideae</taxon>
        <taxon>Oryzeae</taxon>
        <taxon>Oryzinae</taxon>
        <taxon>Leersia</taxon>
    </lineage>
</organism>
<dbReference type="HOGENOM" id="CLU_2240458_0_0_1"/>
<feature type="signal peptide" evidence="1">
    <location>
        <begin position="1"/>
        <end position="17"/>
    </location>
</feature>
<reference evidence="3" key="2">
    <citation type="submission" date="2013-12" db="EMBL/GenBank/DDBJ databases">
        <authorList>
            <person name="Yu Y."/>
            <person name="Lee S."/>
            <person name="de Baynast K."/>
            <person name="Wissotski M."/>
            <person name="Liu L."/>
            <person name="Talag J."/>
            <person name="Goicoechea J."/>
            <person name="Angelova A."/>
            <person name="Jetty R."/>
            <person name="Kudrna D."/>
            <person name="Golser W."/>
            <person name="Rivera L."/>
            <person name="Zhang J."/>
            <person name="Wing R."/>
        </authorList>
    </citation>
    <scope>NUCLEOTIDE SEQUENCE</scope>
</reference>
<dbReference type="EnsemblPlants" id="LPERR02G19410.1">
    <property type="protein sequence ID" value="LPERR02G19410.1"/>
    <property type="gene ID" value="LPERR02G19410"/>
</dbReference>
<dbReference type="Gramene" id="LPERR02G19410.1">
    <property type="protein sequence ID" value="LPERR02G19410.1"/>
    <property type="gene ID" value="LPERR02G19410"/>
</dbReference>
<evidence type="ECO:0000313" key="2">
    <source>
        <dbReference type="EnsemblPlants" id="LPERR02G19410.1"/>
    </source>
</evidence>
<keyword evidence="1" id="KW-0732">Signal</keyword>
<protein>
    <recommendedName>
        <fullName evidence="4">Secreted protein</fullName>
    </recommendedName>
</protein>
<evidence type="ECO:0000256" key="1">
    <source>
        <dbReference type="SAM" id="SignalP"/>
    </source>
</evidence>
<feature type="chain" id="PRO_5002347982" description="Secreted protein" evidence="1">
    <location>
        <begin position="18"/>
        <end position="105"/>
    </location>
</feature>
<dbReference type="Proteomes" id="UP000032180">
    <property type="component" value="Chromosome 2"/>
</dbReference>
<evidence type="ECO:0000313" key="3">
    <source>
        <dbReference type="Proteomes" id="UP000032180"/>
    </source>
</evidence>
<reference evidence="2" key="3">
    <citation type="submission" date="2015-04" db="UniProtKB">
        <authorList>
            <consortium name="EnsemblPlants"/>
        </authorList>
    </citation>
    <scope>IDENTIFICATION</scope>
</reference>